<dbReference type="Proteomes" id="UP001198163">
    <property type="component" value="Unassembled WGS sequence"/>
</dbReference>
<dbReference type="EMBL" id="JAINWA010000003">
    <property type="protein sequence ID" value="MCD1655392.1"/>
    <property type="molecule type" value="Genomic_DNA"/>
</dbReference>
<sequence>MKRKTRIFLSFAICILAARPSFAEYSRWSLLAGLDLIINTDGENLAALPGMGDDGTPGGLDSGPSPIATFVGAEYRLPVNSWLSFAPSGVLYAVQYRFEERPLPTEIENRTAYVPSLLLDIPLVAQWENGRFSWFAGGGLGILARWAFLEPGVPADAINTDETLTASEQVSEINGYNWASARWFYPTLQAGLKYRLETGWGGGLALRTAIPVFNLWSSPEVPFIDSLMITAALTITPPASSRKKGADASAEQKENPSGSTEGAPEVFLIE</sequence>
<evidence type="ECO:0008006" key="5">
    <source>
        <dbReference type="Google" id="ProtNLM"/>
    </source>
</evidence>
<dbReference type="RefSeq" id="WP_230756494.1">
    <property type="nucleotide sequence ID" value="NZ_JAINWA010000003.1"/>
</dbReference>
<feature type="chain" id="PRO_5042068979" description="Outer membrane protein beta-barrel domain-containing protein" evidence="2">
    <location>
        <begin position="24"/>
        <end position="270"/>
    </location>
</feature>
<evidence type="ECO:0000313" key="3">
    <source>
        <dbReference type="EMBL" id="MCD1655392.1"/>
    </source>
</evidence>
<comment type="caution">
    <text evidence="3">The sequence shown here is derived from an EMBL/GenBank/DDBJ whole genome shotgun (WGS) entry which is preliminary data.</text>
</comment>
<feature type="region of interest" description="Disordered" evidence="1">
    <location>
        <begin position="239"/>
        <end position="270"/>
    </location>
</feature>
<evidence type="ECO:0000313" key="4">
    <source>
        <dbReference type="Proteomes" id="UP001198163"/>
    </source>
</evidence>
<reference evidence="3" key="1">
    <citation type="submission" date="2021-08" db="EMBL/GenBank/DDBJ databases">
        <title>Comparative analyses of Brucepasteria parasyntrophica and Teretinema zuelzerae.</title>
        <authorList>
            <person name="Song Y."/>
            <person name="Brune A."/>
        </authorList>
    </citation>
    <scope>NUCLEOTIDE SEQUENCE</scope>
    <source>
        <strain evidence="3">DSM 1903</strain>
    </source>
</reference>
<organism evidence="3 4">
    <name type="scientific">Teretinema zuelzerae</name>
    <dbReference type="NCBI Taxonomy" id="156"/>
    <lineage>
        <taxon>Bacteria</taxon>
        <taxon>Pseudomonadati</taxon>
        <taxon>Spirochaetota</taxon>
        <taxon>Spirochaetia</taxon>
        <taxon>Spirochaetales</taxon>
        <taxon>Treponemataceae</taxon>
        <taxon>Teretinema</taxon>
    </lineage>
</organism>
<feature type="compositionally biased region" description="Basic and acidic residues" evidence="1">
    <location>
        <begin position="244"/>
        <end position="254"/>
    </location>
</feature>
<gene>
    <name evidence="3" type="ORF">K7J14_11870</name>
</gene>
<keyword evidence="2" id="KW-0732">Signal</keyword>
<name>A0AAE3JIM9_9SPIR</name>
<dbReference type="AlphaFoldDB" id="A0AAE3JIM9"/>
<evidence type="ECO:0000256" key="2">
    <source>
        <dbReference type="SAM" id="SignalP"/>
    </source>
</evidence>
<accession>A0AAE3JIM9</accession>
<proteinExistence type="predicted"/>
<evidence type="ECO:0000256" key="1">
    <source>
        <dbReference type="SAM" id="MobiDB-lite"/>
    </source>
</evidence>
<protein>
    <recommendedName>
        <fullName evidence="5">Outer membrane protein beta-barrel domain-containing protein</fullName>
    </recommendedName>
</protein>
<feature type="signal peptide" evidence="2">
    <location>
        <begin position="1"/>
        <end position="23"/>
    </location>
</feature>
<keyword evidence="4" id="KW-1185">Reference proteome</keyword>